<evidence type="ECO:0000313" key="1">
    <source>
        <dbReference type="EMBL" id="MBW0481491.1"/>
    </source>
</evidence>
<dbReference type="Proteomes" id="UP000765509">
    <property type="component" value="Unassembled WGS sequence"/>
</dbReference>
<dbReference type="InterPro" id="IPR053134">
    <property type="entry name" value="RNA-dir_DNA_polymerase"/>
</dbReference>
<dbReference type="CDD" id="cd01647">
    <property type="entry name" value="RT_LTR"/>
    <property type="match status" value="1"/>
</dbReference>
<keyword evidence="2" id="KW-1185">Reference proteome</keyword>
<evidence type="ECO:0000313" key="2">
    <source>
        <dbReference type="Proteomes" id="UP000765509"/>
    </source>
</evidence>
<dbReference type="AlphaFoldDB" id="A0A9Q3CF11"/>
<dbReference type="OrthoDB" id="2505288at2759"/>
<dbReference type="PANTHER" id="PTHR24559">
    <property type="entry name" value="TRANSPOSON TY3-I GAG-POL POLYPROTEIN"/>
    <property type="match status" value="1"/>
</dbReference>
<comment type="caution">
    <text evidence="1">The sequence shown here is derived from an EMBL/GenBank/DDBJ whole genome shotgun (WGS) entry which is preliminary data.</text>
</comment>
<sequence>MDLCPLSFHSSLEEQWDEEENPEGIETVLKIVPPVYHQYLDVFYKVKAEKISPHHACDHHIELEGLLPLVGVIYPLSNHESETLWAYISDNVEKVFIRPSFSSTGAPIIFVKEKDGGLCLCADYHKLNAVTRKNRYPVPPINELLNVFNASTIFSKIYLCGVYNLPRINKGDEQLAAFRDKYGSYEYLVMSFGLTNAPSSFENLVNDIFQISWIFLL</sequence>
<evidence type="ECO:0008006" key="3">
    <source>
        <dbReference type="Google" id="ProtNLM"/>
    </source>
</evidence>
<proteinExistence type="predicted"/>
<gene>
    <name evidence="1" type="ORF">O181_021206</name>
</gene>
<dbReference type="InterPro" id="IPR043502">
    <property type="entry name" value="DNA/RNA_pol_sf"/>
</dbReference>
<accession>A0A9Q3CF11</accession>
<dbReference type="EMBL" id="AVOT02006412">
    <property type="protein sequence ID" value="MBW0481491.1"/>
    <property type="molecule type" value="Genomic_DNA"/>
</dbReference>
<dbReference type="PANTHER" id="PTHR24559:SF440">
    <property type="entry name" value="RIBONUCLEASE H"/>
    <property type="match status" value="1"/>
</dbReference>
<reference evidence="1" key="1">
    <citation type="submission" date="2021-03" db="EMBL/GenBank/DDBJ databases">
        <title>Draft genome sequence of rust myrtle Austropuccinia psidii MF-1, a brazilian biotype.</title>
        <authorList>
            <person name="Quecine M.C."/>
            <person name="Pachon D.M.R."/>
            <person name="Bonatelli M.L."/>
            <person name="Correr F.H."/>
            <person name="Franceschini L.M."/>
            <person name="Leite T.F."/>
            <person name="Margarido G.R.A."/>
            <person name="Almeida C.A."/>
            <person name="Ferrarezi J.A."/>
            <person name="Labate C.A."/>
        </authorList>
    </citation>
    <scope>NUCLEOTIDE SEQUENCE</scope>
    <source>
        <strain evidence="1">MF-1</strain>
    </source>
</reference>
<organism evidence="1 2">
    <name type="scientific">Austropuccinia psidii MF-1</name>
    <dbReference type="NCBI Taxonomy" id="1389203"/>
    <lineage>
        <taxon>Eukaryota</taxon>
        <taxon>Fungi</taxon>
        <taxon>Dikarya</taxon>
        <taxon>Basidiomycota</taxon>
        <taxon>Pucciniomycotina</taxon>
        <taxon>Pucciniomycetes</taxon>
        <taxon>Pucciniales</taxon>
        <taxon>Sphaerophragmiaceae</taxon>
        <taxon>Austropuccinia</taxon>
    </lineage>
</organism>
<name>A0A9Q3CF11_9BASI</name>
<dbReference type="Gene3D" id="3.10.10.10">
    <property type="entry name" value="HIV Type 1 Reverse Transcriptase, subunit A, domain 1"/>
    <property type="match status" value="1"/>
</dbReference>
<protein>
    <recommendedName>
        <fullName evidence="3">Reverse transcriptase/retrotransposon-derived protein RNase H-like domain-containing protein</fullName>
    </recommendedName>
</protein>
<dbReference type="SUPFAM" id="SSF56672">
    <property type="entry name" value="DNA/RNA polymerases"/>
    <property type="match status" value="1"/>
</dbReference>